<dbReference type="PANTHER" id="PTHR42781:SF4">
    <property type="entry name" value="SPERMIDINE_PUTRESCINE IMPORT ATP-BINDING PROTEIN POTA"/>
    <property type="match status" value="1"/>
</dbReference>
<comment type="caution">
    <text evidence="6">The sequence shown here is derived from an EMBL/GenBank/DDBJ whole genome shotgun (WGS) entry which is preliminary data.</text>
</comment>
<keyword evidence="3" id="KW-0547">Nucleotide-binding</keyword>
<dbReference type="SUPFAM" id="SSF50331">
    <property type="entry name" value="MOP-like"/>
    <property type="match status" value="1"/>
</dbReference>
<dbReference type="OrthoDB" id="9802264at2"/>
<dbReference type="Gene3D" id="3.40.50.300">
    <property type="entry name" value="P-loop containing nucleotide triphosphate hydrolases"/>
    <property type="match status" value="1"/>
</dbReference>
<evidence type="ECO:0000256" key="4">
    <source>
        <dbReference type="ARBA" id="ARBA00022840"/>
    </source>
</evidence>
<accession>A0A1B6VGI9</accession>
<dbReference type="Pfam" id="PF08402">
    <property type="entry name" value="TOBE_2"/>
    <property type="match status" value="1"/>
</dbReference>
<dbReference type="Gene3D" id="2.40.50.100">
    <property type="match status" value="1"/>
</dbReference>
<name>A0A1B6VGI9_9PROT</name>
<keyword evidence="2" id="KW-0813">Transport</keyword>
<dbReference type="SUPFAM" id="SSF52540">
    <property type="entry name" value="P-loop containing nucleoside triphosphate hydrolases"/>
    <property type="match status" value="1"/>
</dbReference>
<protein>
    <submittedName>
        <fullName evidence="6">ABC transporter-like protein</fullName>
    </submittedName>
</protein>
<dbReference type="InterPro" id="IPR003593">
    <property type="entry name" value="AAA+_ATPase"/>
</dbReference>
<comment type="similarity">
    <text evidence="1">Belongs to the ABC transporter superfamily.</text>
</comment>
<dbReference type="InterPro" id="IPR017871">
    <property type="entry name" value="ABC_transporter-like_CS"/>
</dbReference>
<dbReference type="GO" id="GO:0043190">
    <property type="term" value="C:ATP-binding cassette (ABC) transporter complex"/>
    <property type="evidence" value="ECO:0007669"/>
    <property type="project" value="InterPro"/>
</dbReference>
<dbReference type="Proteomes" id="UP000077786">
    <property type="component" value="Unassembled WGS sequence"/>
</dbReference>
<dbReference type="RefSeq" id="WP_015075083.1">
    <property type="nucleotide sequence ID" value="NZ_JAERLG010000011.1"/>
</dbReference>
<reference evidence="6 7" key="1">
    <citation type="submission" date="2016-03" db="EMBL/GenBank/DDBJ databases">
        <title>Draft genome sequence of Gluconobacter cerinus strain CECT 9110.</title>
        <authorList>
            <person name="Sainz F."/>
            <person name="Mas A."/>
            <person name="Torija M.J."/>
        </authorList>
    </citation>
    <scope>NUCLEOTIDE SEQUENCE [LARGE SCALE GENOMIC DNA]</scope>
    <source>
        <strain evidence="6 7">CECT 9110</strain>
    </source>
</reference>
<feature type="domain" description="ABC transporter" evidence="5">
    <location>
        <begin position="11"/>
        <end position="243"/>
    </location>
</feature>
<dbReference type="InterPro" id="IPR003439">
    <property type="entry name" value="ABC_transporter-like_ATP-bd"/>
</dbReference>
<dbReference type="InterPro" id="IPR027417">
    <property type="entry name" value="P-loop_NTPase"/>
</dbReference>
<evidence type="ECO:0000313" key="6">
    <source>
        <dbReference type="EMBL" id="OAJ66316.1"/>
    </source>
</evidence>
<dbReference type="Pfam" id="PF00005">
    <property type="entry name" value="ABC_tran"/>
    <property type="match status" value="1"/>
</dbReference>
<sequence>MAETDSTPAYLSVSGFTRQFPGAERRSVDDVSFTLKRGQMLTLLGPSGCGKTTLLRMIAGLTPVDSGQLHVAGRQMTETPLHARNMGMVFQSYALFPHLSVARNISFGLDVRGIKGEESRRRVVELVSLLHLTGLENRRITELSGGQRQRVALARALAIEPDILMLDEPLANLDIRLRDTVRTEIRALQKRLGITAIFVTHDQDEALSIADQVAVMSEGRLQQFGTPADLYTRPANRFVASFVGRSNFIEAVWVDSKRIHAEGIGTLFIGFSEGWKGRRTLLIRPHRIRLGNSLETCCQGVIENVVYTGERRTYLVRVGYVTLTVEQQEDQGQPAQMGDMVDLHWQASDMSVLQEPISDTLTSGHPSS</sequence>
<dbReference type="GO" id="GO:0016887">
    <property type="term" value="F:ATP hydrolysis activity"/>
    <property type="evidence" value="ECO:0007669"/>
    <property type="project" value="InterPro"/>
</dbReference>
<keyword evidence="4" id="KW-0067">ATP-binding</keyword>
<dbReference type="PATRIC" id="fig|38307.3.peg.3133"/>
<evidence type="ECO:0000256" key="2">
    <source>
        <dbReference type="ARBA" id="ARBA00022448"/>
    </source>
</evidence>
<proteinExistence type="inferred from homology"/>
<dbReference type="GO" id="GO:0005524">
    <property type="term" value="F:ATP binding"/>
    <property type="evidence" value="ECO:0007669"/>
    <property type="project" value="UniProtKB-KW"/>
</dbReference>
<evidence type="ECO:0000313" key="7">
    <source>
        <dbReference type="Proteomes" id="UP000077786"/>
    </source>
</evidence>
<evidence type="ECO:0000256" key="1">
    <source>
        <dbReference type="ARBA" id="ARBA00005417"/>
    </source>
</evidence>
<dbReference type="SMART" id="SM00382">
    <property type="entry name" value="AAA"/>
    <property type="match status" value="1"/>
</dbReference>
<dbReference type="FunFam" id="3.40.50.300:FF:000042">
    <property type="entry name" value="Maltose/maltodextrin ABC transporter, ATP-binding protein"/>
    <property type="match status" value="1"/>
</dbReference>
<dbReference type="InterPro" id="IPR008995">
    <property type="entry name" value="Mo/tungstate-bd_C_term_dom"/>
</dbReference>
<dbReference type="GO" id="GO:0140359">
    <property type="term" value="F:ABC-type transporter activity"/>
    <property type="evidence" value="ECO:0007669"/>
    <property type="project" value="UniProtKB-ARBA"/>
</dbReference>
<organism evidence="6 7">
    <name type="scientific">Gluconobacter cerinus</name>
    <dbReference type="NCBI Taxonomy" id="38307"/>
    <lineage>
        <taxon>Bacteria</taxon>
        <taxon>Pseudomonadati</taxon>
        <taxon>Pseudomonadota</taxon>
        <taxon>Alphaproteobacteria</taxon>
        <taxon>Acetobacterales</taxon>
        <taxon>Acetobacteraceae</taxon>
        <taxon>Gluconobacter</taxon>
    </lineage>
</organism>
<dbReference type="PROSITE" id="PS50893">
    <property type="entry name" value="ABC_TRANSPORTER_2"/>
    <property type="match status" value="1"/>
</dbReference>
<dbReference type="EMBL" id="LUTU01000017">
    <property type="protein sequence ID" value="OAJ66316.1"/>
    <property type="molecule type" value="Genomic_DNA"/>
</dbReference>
<dbReference type="InterPro" id="IPR013611">
    <property type="entry name" value="Transp-assoc_OB_typ2"/>
</dbReference>
<dbReference type="PANTHER" id="PTHR42781">
    <property type="entry name" value="SPERMIDINE/PUTRESCINE IMPORT ATP-BINDING PROTEIN POTA"/>
    <property type="match status" value="1"/>
</dbReference>
<dbReference type="PROSITE" id="PS00211">
    <property type="entry name" value="ABC_TRANSPORTER_1"/>
    <property type="match status" value="1"/>
</dbReference>
<gene>
    <name evidence="6" type="ORF">A0123_02993</name>
</gene>
<dbReference type="AlphaFoldDB" id="A0A1B6VGI9"/>
<evidence type="ECO:0000256" key="3">
    <source>
        <dbReference type="ARBA" id="ARBA00022741"/>
    </source>
</evidence>
<dbReference type="InterPro" id="IPR050093">
    <property type="entry name" value="ABC_SmlMolc_Importer"/>
</dbReference>
<evidence type="ECO:0000259" key="5">
    <source>
        <dbReference type="PROSITE" id="PS50893"/>
    </source>
</evidence>